<feature type="active site" description="For Fru-6P isomerization activity" evidence="10">
    <location>
        <position position="602"/>
    </location>
</feature>
<dbReference type="GO" id="GO:0097367">
    <property type="term" value="F:carbohydrate derivative binding"/>
    <property type="evidence" value="ECO:0007669"/>
    <property type="project" value="InterPro"/>
</dbReference>
<dbReference type="Pfam" id="PF01380">
    <property type="entry name" value="SIS"/>
    <property type="match status" value="2"/>
</dbReference>
<dbReference type="Pfam" id="PF13522">
    <property type="entry name" value="GATase_6"/>
    <property type="match status" value="1"/>
</dbReference>
<dbReference type="GO" id="GO:0006047">
    <property type="term" value="P:UDP-N-acetylglucosamine metabolic process"/>
    <property type="evidence" value="ECO:0007669"/>
    <property type="project" value="TreeGrafter"/>
</dbReference>
<dbReference type="EC" id="2.6.1.16" evidence="3 10"/>
<dbReference type="InterPro" id="IPR029055">
    <property type="entry name" value="Ntn_hydrolases_N"/>
</dbReference>
<feature type="domain" description="Glutamine amidotransferase type-2" evidence="11">
    <location>
        <begin position="2"/>
        <end position="217"/>
    </location>
</feature>
<dbReference type="PANTHER" id="PTHR10937">
    <property type="entry name" value="GLUCOSAMINE--FRUCTOSE-6-PHOSPHATE AMINOTRANSFERASE, ISOMERIZING"/>
    <property type="match status" value="1"/>
</dbReference>
<dbReference type="RefSeq" id="WP_037446789.1">
    <property type="nucleotide sequence ID" value="NZ_JFHR01000002.1"/>
</dbReference>
<dbReference type="InterPro" id="IPR017932">
    <property type="entry name" value="GATase_2_dom"/>
</dbReference>
<feature type="initiator methionine" description="Removed" evidence="10">
    <location>
        <position position="1"/>
    </location>
</feature>
<feature type="active site" description="Nucleophile; for GATase activity" evidence="10">
    <location>
        <position position="2"/>
    </location>
</feature>
<gene>
    <name evidence="10 13" type="primary">glmS</name>
    <name evidence="13" type="ORF">BV95_00438</name>
</gene>
<dbReference type="InterPro" id="IPR047084">
    <property type="entry name" value="GFAT_N"/>
</dbReference>
<evidence type="ECO:0000259" key="11">
    <source>
        <dbReference type="PROSITE" id="PS51278"/>
    </source>
</evidence>
<dbReference type="CDD" id="cd05009">
    <property type="entry name" value="SIS_GlmS_GlmD_2"/>
    <property type="match status" value="1"/>
</dbReference>
<proteinExistence type="inferred from homology"/>
<evidence type="ECO:0000256" key="2">
    <source>
        <dbReference type="ARBA" id="ARBA00004496"/>
    </source>
</evidence>
<dbReference type="SUPFAM" id="SSF53697">
    <property type="entry name" value="SIS domain"/>
    <property type="match status" value="1"/>
</dbReference>
<evidence type="ECO:0000259" key="12">
    <source>
        <dbReference type="PROSITE" id="PS51464"/>
    </source>
</evidence>
<evidence type="ECO:0000256" key="10">
    <source>
        <dbReference type="HAMAP-Rule" id="MF_00164"/>
    </source>
</evidence>
<evidence type="ECO:0000256" key="5">
    <source>
        <dbReference type="ARBA" id="ARBA00022490"/>
    </source>
</evidence>
<name>A0A081RJA2_SPHCR</name>
<dbReference type="SUPFAM" id="SSF56235">
    <property type="entry name" value="N-terminal nucleophile aminohydrolases (Ntn hydrolases)"/>
    <property type="match status" value="1"/>
</dbReference>
<evidence type="ECO:0000313" key="13">
    <source>
        <dbReference type="EMBL" id="KEQ55275.1"/>
    </source>
</evidence>
<comment type="catalytic activity">
    <reaction evidence="1 10">
        <text>D-fructose 6-phosphate + L-glutamine = D-glucosamine 6-phosphate + L-glutamate</text>
        <dbReference type="Rhea" id="RHEA:13237"/>
        <dbReference type="ChEBI" id="CHEBI:29985"/>
        <dbReference type="ChEBI" id="CHEBI:58359"/>
        <dbReference type="ChEBI" id="CHEBI:58725"/>
        <dbReference type="ChEBI" id="CHEBI:61527"/>
        <dbReference type="EC" id="2.6.1.16"/>
    </reaction>
</comment>
<dbReference type="CDD" id="cd00714">
    <property type="entry name" value="GFAT"/>
    <property type="match status" value="1"/>
</dbReference>
<reference evidence="13 14" key="1">
    <citation type="submission" date="2014-02" db="EMBL/GenBank/DDBJ databases">
        <title>Whole genome sequence of Sphingobium chlorophenolicum NBRC 16172.</title>
        <authorList>
            <person name="Gan H.M."/>
            <person name="Gan H.Y."/>
            <person name="Chew T.H."/>
            <person name="Savka M.A."/>
        </authorList>
    </citation>
    <scope>NUCLEOTIDE SEQUENCE [LARGE SCALE GENOMIC DNA]</scope>
    <source>
        <strain evidence="13 14">NBRC 16172</strain>
    </source>
</reference>
<dbReference type="InterPro" id="IPR035490">
    <property type="entry name" value="GlmS/FrlB_SIS"/>
</dbReference>
<dbReference type="eggNOG" id="COG0449">
    <property type="taxonomic scope" value="Bacteria"/>
</dbReference>
<protein>
    <recommendedName>
        <fullName evidence="4 10">Glutamine--fructose-6-phosphate aminotransferase [isomerizing]</fullName>
        <ecNumber evidence="3 10">2.6.1.16</ecNumber>
    </recommendedName>
    <alternativeName>
        <fullName evidence="10">D-fructose-6-phosphate amidotransferase</fullName>
    </alternativeName>
    <alternativeName>
        <fullName evidence="10">GFAT</fullName>
    </alternativeName>
    <alternativeName>
        <fullName evidence="10">Glucosamine-6-phosphate synthase</fullName>
    </alternativeName>
    <alternativeName>
        <fullName evidence="10">Hexosephosphate aminotransferase</fullName>
    </alternativeName>
    <alternativeName>
        <fullName evidence="10">L-glutamine--D-fructose-6-phosphate amidotransferase</fullName>
    </alternativeName>
</protein>
<dbReference type="GO" id="GO:0004360">
    <property type="term" value="F:glutamine-fructose-6-phosphate transaminase (isomerizing) activity"/>
    <property type="evidence" value="ECO:0007669"/>
    <property type="project" value="UniProtKB-UniRule"/>
</dbReference>
<dbReference type="OrthoDB" id="9761808at2"/>
<feature type="domain" description="SIS" evidence="12">
    <location>
        <begin position="281"/>
        <end position="422"/>
    </location>
</feature>
<evidence type="ECO:0000256" key="1">
    <source>
        <dbReference type="ARBA" id="ARBA00001031"/>
    </source>
</evidence>
<dbReference type="InterPro" id="IPR001347">
    <property type="entry name" value="SIS_dom"/>
</dbReference>
<dbReference type="InterPro" id="IPR005855">
    <property type="entry name" value="GFAT"/>
</dbReference>
<dbReference type="NCBIfam" id="TIGR01135">
    <property type="entry name" value="glmS"/>
    <property type="match status" value="1"/>
</dbReference>
<evidence type="ECO:0000256" key="4">
    <source>
        <dbReference type="ARBA" id="ARBA00016090"/>
    </source>
</evidence>
<dbReference type="CDD" id="cd05008">
    <property type="entry name" value="SIS_GlmS_GlmD_1"/>
    <property type="match status" value="1"/>
</dbReference>
<dbReference type="GO" id="GO:0005975">
    <property type="term" value="P:carbohydrate metabolic process"/>
    <property type="evidence" value="ECO:0007669"/>
    <property type="project" value="UniProtKB-UniRule"/>
</dbReference>
<dbReference type="Gene3D" id="3.40.50.10490">
    <property type="entry name" value="Glucose-6-phosphate isomerase like protein, domain 1"/>
    <property type="match status" value="2"/>
</dbReference>
<keyword evidence="9" id="KW-0315">Glutamine amidotransferase</keyword>
<dbReference type="GO" id="GO:0006002">
    <property type="term" value="P:fructose 6-phosphate metabolic process"/>
    <property type="evidence" value="ECO:0007669"/>
    <property type="project" value="TreeGrafter"/>
</dbReference>
<evidence type="ECO:0000256" key="9">
    <source>
        <dbReference type="ARBA" id="ARBA00022962"/>
    </source>
</evidence>
<keyword evidence="7 10" id="KW-0808">Transferase</keyword>
<dbReference type="FunFam" id="3.40.50.10490:FF:000002">
    <property type="entry name" value="Glutamine--fructose-6-phosphate aminotransferase [isomerizing]"/>
    <property type="match status" value="1"/>
</dbReference>
<dbReference type="NCBIfam" id="NF001484">
    <property type="entry name" value="PRK00331.1"/>
    <property type="match status" value="1"/>
</dbReference>
<dbReference type="InterPro" id="IPR035466">
    <property type="entry name" value="GlmS/AgaS_SIS"/>
</dbReference>
<comment type="function">
    <text evidence="10">Catalyzes the first step in hexosamine metabolism, converting fructose-6P into glucosamine-6P using glutamine as a nitrogen source.</text>
</comment>
<dbReference type="GO" id="GO:0046349">
    <property type="term" value="P:amino sugar biosynthetic process"/>
    <property type="evidence" value="ECO:0007669"/>
    <property type="project" value="UniProtKB-ARBA"/>
</dbReference>
<comment type="subcellular location">
    <subcellularLocation>
        <location evidence="2 10">Cytoplasm</location>
    </subcellularLocation>
</comment>
<sequence>MCGIIGIIGKDDVADRLVEGLRRLEYRGYDSAGVATVHDAQIDRRRAEGKLANLVKELESAPLPGTTGIAHTRWATHGAPTTSNAHPHATKEVALVHNGIIENFKPLREELMARGRVFDSQTDTEVVAHLVSELVEQGASPKDAVAQVLPRLHGAFALAILFRSHPDMLIGARLGSPLVVGYGEGETYLGSDALALAPLTQRIAYLEEGDWVVITRDGAEIFDKDNNVVERPVTISGVTGELISKGNHRHYMLKEIYEQPVVVAQTLRSYLQRMEDRVSLPVPDFDLSTIRRVTIVACGTSYYAGMVAKYWVEQFARVPVDIDVASEFRYRAPVMEDGGLMIVISQSGETADTLAALRHARAEGQKIAAVVNVPTSTMAREADLLLPTNAGPEIGVASTKAFTCQLAVLAAFAANLARAKGRLDAKAEKELVRHLSEAPAALNGALAYDESIEAMAHLIAGARDVLYLGRGPDYPLALEGALKLKEISYIHAEGYAAGEMKHGPIALIDDKVPVIVLAPSGPLFEKTVSNMQEVQARGGKVVLISDYDGVQAAGEGCMATITMPKVHPLIAPMVYAVPVQLLAYHVAVAKGTDVDQPRNLAKSVTVE</sequence>
<dbReference type="PROSITE" id="PS51278">
    <property type="entry name" value="GATASE_TYPE_2"/>
    <property type="match status" value="1"/>
</dbReference>
<dbReference type="FunFam" id="3.40.50.10490:FF:000001">
    <property type="entry name" value="Glutamine--fructose-6-phosphate aminotransferase [isomerizing]"/>
    <property type="match status" value="1"/>
</dbReference>
<dbReference type="FunFam" id="3.60.20.10:FF:000006">
    <property type="entry name" value="Glutamine--fructose-6-phosphate aminotransferase [isomerizing]"/>
    <property type="match status" value="1"/>
</dbReference>
<feature type="domain" description="SIS" evidence="12">
    <location>
        <begin position="455"/>
        <end position="597"/>
    </location>
</feature>
<dbReference type="InterPro" id="IPR046348">
    <property type="entry name" value="SIS_dom_sf"/>
</dbReference>
<evidence type="ECO:0000313" key="14">
    <source>
        <dbReference type="Proteomes" id="UP000028411"/>
    </source>
</evidence>
<dbReference type="GO" id="GO:0005829">
    <property type="term" value="C:cytosol"/>
    <property type="evidence" value="ECO:0007669"/>
    <property type="project" value="TreeGrafter"/>
</dbReference>
<evidence type="ECO:0000256" key="3">
    <source>
        <dbReference type="ARBA" id="ARBA00012916"/>
    </source>
</evidence>
<dbReference type="Gene3D" id="3.60.20.10">
    <property type="entry name" value="Glutamine Phosphoribosylpyrophosphate, subunit 1, domain 1"/>
    <property type="match status" value="1"/>
</dbReference>
<keyword evidence="5 10" id="KW-0963">Cytoplasm</keyword>
<comment type="caution">
    <text evidence="13">The sequence shown here is derived from an EMBL/GenBank/DDBJ whole genome shotgun (WGS) entry which is preliminary data.</text>
</comment>
<dbReference type="GO" id="GO:0006487">
    <property type="term" value="P:protein N-linked glycosylation"/>
    <property type="evidence" value="ECO:0007669"/>
    <property type="project" value="TreeGrafter"/>
</dbReference>
<dbReference type="Proteomes" id="UP000028411">
    <property type="component" value="Unassembled WGS sequence"/>
</dbReference>
<keyword evidence="8" id="KW-0677">Repeat</keyword>
<comment type="subunit">
    <text evidence="10">Homodimer.</text>
</comment>
<evidence type="ECO:0000256" key="8">
    <source>
        <dbReference type="ARBA" id="ARBA00022737"/>
    </source>
</evidence>
<organism evidence="13 14">
    <name type="scientific">Sphingobium chlorophenolicum</name>
    <dbReference type="NCBI Taxonomy" id="46429"/>
    <lineage>
        <taxon>Bacteria</taxon>
        <taxon>Pseudomonadati</taxon>
        <taxon>Pseudomonadota</taxon>
        <taxon>Alphaproteobacteria</taxon>
        <taxon>Sphingomonadales</taxon>
        <taxon>Sphingomonadaceae</taxon>
        <taxon>Sphingobium</taxon>
    </lineage>
</organism>
<dbReference type="HAMAP" id="MF_00164">
    <property type="entry name" value="GlmS"/>
    <property type="match status" value="1"/>
</dbReference>
<dbReference type="PATRIC" id="fig|46429.4.peg.436"/>
<dbReference type="PROSITE" id="PS51464">
    <property type="entry name" value="SIS"/>
    <property type="match status" value="2"/>
</dbReference>
<dbReference type="PANTHER" id="PTHR10937:SF0">
    <property type="entry name" value="GLUTAMINE--FRUCTOSE-6-PHOSPHATE TRANSAMINASE (ISOMERIZING)"/>
    <property type="match status" value="1"/>
</dbReference>
<evidence type="ECO:0000256" key="7">
    <source>
        <dbReference type="ARBA" id="ARBA00022679"/>
    </source>
</evidence>
<keyword evidence="6 10" id="KW-0032">Aminotransferase</keyword>
<dbReference type="AlphaFoldDB" id="A0A081RJA2"/>
<dbReference type="EMBL" id="JFHR01000002">
    <property type="protein sequence ID" value="KEQ55275.1"/>
    <property type="molecule type" value="Genomic_DNA"/>
</dbReference>
<accession>A0A081RJA2</accession>
<evidence type="ECO:0000256" key="6">
    <source>
        <dbReference type="ARBA" id="ARBA00022576"/>
    </source>
</evidence>